<dbReference type="Pfam" id="PF21189">
    <property type="entry name" value="PHA02142"/>
    <property type="match status" value="1"/>
</dbReference>
<feature type="domain" description="RNA ligase" evidence="1">
    <location>
        <begin position="165"/>
        <end position="338"/>
    </location>
</feature>
<reference evidence="2 3" key="1">
    <citation type="submission" date="2016-10" db="EMBL/GenBank/DDBJ databases">
        <authorList>
            <person name="de Groot N.N."/>
        </authorList>
    </citation>
    <scope>NUCLEOTIDE SEQUENCE [LARGE SCALE GENOMIC DNA]</scope>
    <source>
        <strain evidence="2 3">YAD2003</strain>
    </source>
</reference>
<keyword evidence="2" id="KW-0436">Ligase</keyword>
<proteinExistence type="predicted"/>
<gene>
    <name evidence="2" type="ORF">SAMN02910265_01087</name>
</gene>
<dbReference type="SUPFAM" id="SSF56091">
    <property type="entry name" value="DNA ligase/mRNA capping enzyme, catalytic domain"/>
    <property type="match status" value="1"/>
</dbReference>
<protein>
    <submittedName>
        <fullName evidence="2">RNA ligase, DRB0094 family</fullName>
    </submittedName>
</protein>
<dbReference type="Pfam" id="PF09414">
    <property type="entry name" value="RNA_ligase"/>
    <property type="match status" value="1"/>
</dbReference>
<dbReference type="RefSeq" id="WP_074715049.1">
    <property type="nucleotide sequence ID" value="NZ_FNWV01000003.1"/>
</dbReference>
<sequence>MSRKLASIQRIWKIEPIEGADRIELAYVLGWQCVVNKGQFKPMDLAVYFEIDSFIPVRPEFEFLRASSYKNTDIMGEGFRLKTQKFRGQVSQGLLLPISIFPEIPTDIELGADVTEILGVHKWEIEERATSGGTIIRNLPRSIPHTDETRVQAAPELIKEFTGLEYYISTKMDGSSHSISIDEDGFHVTGHNYEYKDDGNSDFYKLVNDCGYKEKLEVFMGKEGLTSITVQGELCAPGIQQNRLKLKRPEWYVFTVMENGKRVGLERMLEICSELEFAAVPIEEVGTDLPAKYPTVEALLERADGNYPNGGKKEGIVIRPTEPVFSSNIGAELSMKVVSNRYLLKNDD</sequence>
<name>A0A1H6IT63_RUMFL</name>
<organism evidence="2 3">
    <name type="scientific">Ruminococcus flavefaciens</name>
    <dbReference type="NCBI Taxonomy" id="1265"/>
    <lineage>
        <taxon>Bacteria</taxon>
        <taxon>Bacillati</taxon>
        <taxon>Bacillota</taxon>
        <taxon>Clostridia</taxon>
        <taxon>Eubacteriales</taxon>
        <taxon>Oscillospiraceae</taxon>
        <taxon>Ruminococcus</taxon>
    </lineage>
</organism>
<dbReference type="EMBL" id="FNWV01000003">
    <property type="protein sequence ID" value="SEH50886.1"/>
    <property type="molecule type" value="Genomic_DNA"/>
</dbReference>
<dbReference type="AlphaFoldDB" id="A0A1H6IT63"/>
<dbReference type="InterPro" id="IPR021122">
    <property type="entry name" value="RNA_ligase_dom_REL/Rnl2"/>
</dbReference>
<dbReference type="Gene3D" id="3.30.470.30">
    <property type="entry name" value="DNA ligase/mRNA capping enzyme"/>
    <property type="match status" value="1"/>
</dbReference>
<evidence type="ECO:0000313" key="2">
    <source>
        <dbReference type="EMBL" id="SEH50886.1"/>
    </source>
</evidence>
<evidence type="ECO:0000313" key="3">
    <source>
        <dbReference type="Proteomes" id="UP000183190"/>
    </source>
</evidence>
<accession>A0A1H6IT63</accession>
<dbReference type="GO" id="GO:0016874">
    <property type="term" value="F:ligase activity"/>
    <property type="evidence" value="ECO:0007669"/>
    <property type="project" value="UniProtKB-KW"/>
</dbReference>
<evidence type="ECO:0000259" key="1">
    <source>
        <dbReference type="Pfam" id="PF09414"/>
    </source>
</evidence>
<dbReference type="OrthoDB" id="9255590at2"/>
<dbReference type="Proteomes" id="UP000183190">
    <property type="component" value="Unassembled WGS sequence"/>
</dbReference>